<protein>
    <recommendedName>
        <fullName evidence="1">Reverse transcriptase zinc-binding domain-containing protein</fullName>
    </recommendedName>
</protein>
<dbReference type="OMA" id="SAWIKWI"/>
<sequence length="174" mass="20889">MFSNPQARKPWSKEVWARLNTPKHSVIFWLTMLNRLKKKDRLMKMGIKVQETCCLCDEYKENIQHLFFECKTTSHWPDEIKSWLGWKAKATNMQQLVRWIEKAKVSKFKKQVFSAAVAAIVYSSWKARNQLIWQQEQINQRQVVCDIKWSLRTRINVVLPKKISNVDREWFFAL</sequence>
<proteinExistence type="predicted"/>
<feature type="domain" description="Reverse transcriptase zinc-binding" evidence="1">
    <location>
        <begin position="4"/>
        <end position="74"/>
    </location>
</feature>
<evidence type="ECO:0000313" key="2">
    <source>
        <dbReference type="EnsemblPlants" id="cds.evm.model.05.1261"/>
    </source>
</evidence>
<organism evidence="2 3">
    <name type="scientific">Cannabis sativa</name>
    <name type="common">Hemp</name>
    <name type="synonym">Marijuana</name>
    <dbReference type="NCBI Taxonomy" id="3483"/>
    <lineage>
        <taxon>Eukaryota</taxon>
        <taxon>Viridiplantae</taxon>
        <taxon>Streptophyta</taxon>
        <taxon>Embryophyta</taxon>
        <taxon>Tracheophyta</taxon>
        <taxon>Spermatophyta</taxon>
        <taxon>Magnoliopsida</taxon>
        <taxon>eudicotyledons</taxon>
        <taxon>Gunneridae</taxon>
        <taxon>Pentapetalae</taxon>
        <taxon>rosids</taxon>
        <taxon>fabids</taxon>
        <taxon>Rosales</taxon>
        <taxon>Cannabaceae</taxon>
        <taxon>Cannabis</taxon>
    </lineage>
</organism>
<dbReference type="AlphaFoldDB" id="A0A803PKM8"/>
<dbReference type="Pfam" id="PF13966">
    <property type="entry name" value="zf-RVT"/>
    <property type="match status" value="1"/>
</dbReference>
<gene>
    <name evidence="2" type="primary">LOC133036856</name>
</gene>
<dbReference type="InterPro" id="IPR026960">
    <property type="entry name" value="RVT-Znf"/>
</dbReference>
<evidence type="ECO:0000259" key="1">
    <source>
        <dbReference type="Pfam" id="PF13966"/>
    </source>
</evidence>
<evidence type="ECO:0000313" key="3">
    <source>
        <dbReference type="Proteomes" id="UP000596661"/>
    </source>
</evidence>
<dbReference type="EMBL" id="UZAU01000514">
    <property type="status" value="NOT_ANNOTATED_CDS"/>
    <property type="molecule type" value="Genomic_DNA"/>
</dbReference>
<reference evidence="2" key="1">
    <citation type="submission" date="2018-11" db="EMBL/GenBank/DDBJ databases">
        <authorList>
            <person name="Grassa J C."/>
        </authorList>
    </citation>
    <scope>NUCLEOTIDE SEQUENCE [LARGE SCALE GENOMIC DNA]</scope>
</reference>
<reference evidence="2" key="2">
    <citation type="submission" date="2021-03" db="UniProtKB">
        <authorList>
            <consortium name="EnsemblPlants"/>
        </authorList>
    </citation>
    <scope>IDENTIFICATION</scope>
</reference>
<dbReference type="Gramene" id="evm.model.05.1261">
    <property type="protein sequence ID" value="cds.evm.model.05.1261"/>
    <property type="gene ID" value="evm.TU.05.1261"/>
</dbReference>
<name>A0A803PKM8_CANSA</name>
<dbReference type="EnsemblPlants" id="evm.model.05.1261">
    <property type="protein sequence ID" value="cds.evm.model.05.1261"/>
    <property type="gene ID" value="evm.TU.05.1261"/>
</dbReference>
<keyword evidence="3" id="KW-1185">Reference proteome</keyword>
<dbReference type="Proteomes" id="UP000596661">
    <property type="component" value="Chromosome 5"/>
</dbReference>
<accession>A0A803PKM8</accession>